<dbReference type="EMBL" id="MORL01000009">
    <property type="protein sequence ID" value="OIN57844.1"/>
    <property type="molecule type" value="Genomic_DNA"/>
</dbReference>
<dbReference type="AlphaFoldDB" id="A0A1S2VGJ6"/>
<dbReference type="GO" id="GO:0004527">
    <property type="term" value="F:exonuclease activity"/>
    <property type="evidence" value="ECO:0007669"/>
    <property type="project" value="UniProtKB-KW"/>
</dbReference>
<feature type="domain" description="Predicted 3'-5' exonuclease PolB-like" evidence="1">
    <location>
        <begin position="71"/>
        <end position="230"/>
    </location>
</feature>
<dbReference type="RefSeq" id="WP_071504432.1">
    <property type="nucleotide sequence ID" value="NZ_MORL01000009.1"/>
</dbReference>
<reference evidence="2 3" key="1">
    <citation type="submission" date="2016-10" db="EMBL/GenBank/DDBJ databases">
        <title>Arsenicibacter rosenii gen. nov., sp. nov., an efficient arsenic-methylating bacterium isolated from an arsenic-contaminated paddy soil.</title>
        <authorList>
            <person name="Huang K."/>
        </authorList>
    </citation>
    <scope>NUCLEOTIDE SEQUENCE [LARGE SCALE GENOMIC DNA]</scope>
    <source>
        <strain evidence="2 3">SM-1</strain>
    </source>
</reference>
<dbReference type="Proteomes" id="UP000181790">
    <property type="component" value="Unassembled WGS sequence"/>
</dbReference>
<sequence length="248" mass="29012">MQQPIPWKRKLKNLLFIDLKTVAAEPAFEQVNPRLQRQWEQKAAYFRSEDNRTTSDWYDHRASHYAEFGKIVCIGIGGLYWDDSDQPNLKIKTLADDDERSILQEFLQIVNRYPPNELVLCAHNGKEFDFPYVCRRLMINGFPLPSALQLAGKKPWDIPHQDTMERWRFGESRHYVPLDLLAAALNVPGKPLDMTGDDTTFVYHQDHDMNRIRQYTRDSISMLVQVYLRMIGAPLVDDNHIVHTDWAL</sequence>
<keyword evidence="2" id="KW-0378">Hydrolase</keyword>
<dbReference type="InterPro" id="IPR019288">
    <property type="entry name" value="3'-5'_exonuclease_PolB-like"/>
</dbReference>
<dbReference type="InterPro" id="IPR012337">
    <property type="entry name" value="RNaseH-like_sf"/>
</dbReference>
<evidence type="ECO:0000313" key="2">
    <source>
        <dbReference type="EMBL" id="OIN57844.1"/>
    </source>
</evidence>
<evidence type="ECO:0000259" key="1">
    <source>
        <dbReference type="Pfam" id="PF10108"/>
    </source>
</evidence>
<accession>A0A1S2VGJ6</accession>
<dbReference type="InterPro" id="IPR036397">
    <property type="entry name" value="RNaseH_sf"/>
</dbReference>
<dbReference type="GO" id="GO:0003676">
    <property type="term" value="F:nucleic acid binding"/>
    <property type="evidence" value="ECO:0007669"/>
    <property type="project" value="InterPro"/>
</dbReference>
<evidence type="ECO:0000313" key="3">
    <source>
        <dbReference type="Proteomes" id="UP000181790"/>
    </source>
</evidence>
<name>A0A1S2VGJ6_9BACT</name>
<organism evidence="2 3">
    <name type="scientific">Arsenicibacter rosenii</name>
    <dbReference type="NCBI Taxonomy" id="1750698"/>
    <lineage>
        <taxon>Bacteria</taxon>
        <taxon>Pseudomonadati</taxon>
        <taxon>Bacteroidota</taxon>
        <taxon>Cytophagia</taxon>
        <taxon>Cytophagales</taxon>
        <taxon>Spirosomataceae</taxon>
        <taxon>Arsenicibacter</taxon>
    </lineage>
</organism>
<dbReference type="Pfam" id="PF10108">
    <property type="entry name" value="DNA_pol_B_exo2"/>
    <property type="match status" value="1"/>
</dbReference>
<dbReference type="OrthoDB" id="9773351at2"/>
<proteinExistence type="predicted"/>
<dbReference type="SUPFAM" id="SSF53098">
    <property type="entry name" value="Ribonuclease H-like"/>
    <property type="match status" value="1"/>
</dbReference>
<keyword evidence="2" id="KW-0540">Nuclease</keyword>
<keyword evidence="3" id="KW-1185">Reference proteome</keyword>
<comment type="caution">
    <text evidence="2">The sequence shown here is derived from an EMBL/GenBank/DDBJ whole genome shotgun (WGS) entry which is preliminary data.</text>
</comment>
<protein>
    <submittedName>
        <fullName evidence="2">3'-5' exonuclease</fullName>
    </submittedName>
</protein>
<keyword evidence="2" id="KW-0269">Exonuclease</keyword>
<gene>
    <name evidence="2" type="ORF">BLX24_17245</name>
</gene>
<dbReference type="Gene3D" id="3.30.420.10">
    <property type="entry name" value="Ribonuclease H-like superfamily/Ribonuclease H"/>
    <property type="match status" value="1"/>
</dbReference>